<dbReference type="Gene3D" id="3.30.200.20">
    <property type="entry name" value="Phosphorylase Kinase, domain 1"/>
    <property type="match status" value="1"/>
</dbReference>
<gene>
    <name evidence="2" type="ORF">MOO44_06440</name>
</gene>
<dbReference type="EMBL" id="CP093361">
    <property type="protein sequence ID" value="UQS86527.1"/>
    <property type="molecule type" value="Genomic_DNA"/>
</dbReference>
<dbReference type="PIRSF" id="PIRSF006221">
    <property type="entry name" value="Ketosamine-3-kinase"/>
    <property type="match status" value="1"/>
</dbReference>
<dbReference type="Gene3D" id="3.90.1200.10">
    <property type="match status" value="1"/>
</dbReference>
<dbReference type="RefSeq" id="WP_260116330.1">
    <property type="nucleotide sequence ID" value="NZ_CP093361.1"/>
</dbReference>
<dbReference type="AlphaFoldDB" id="A0A976RRK0"/>
<dbReference type="SUPFAM" id="SSF56112">
    <property type="entry name" value="Protein kinase-like (PK-like)"/>
    <property type="match status" value="1"/>
</dbReference>
<comment type="similarity">
    <text evidence="1">Belongs to the fructosamine kinase family.</text>
</comment>
<dbReference type="GO" id="GO:0016301">
    <property type="term" value="F:kinase activity"/>
    <property type="evidence" value="ECO:0007669"/>
    <property type="project" value="UniProtKB-UniRule"/>
</dbReference>
<keyword evidence="3" id="KW-1185">Reference proteome</keyword>
<name>A0A976RRK0_9LACO</name>
<proteinExistence type="inferred from homology"/>
<evidence type="ECO:0000313" key="3">
    <source>
        <dbReference type="Proteomes" id="UP000831181"/>
    </source>
</evidence>
<protein>
    <submittedName>
        <fullName evidence="2">Fructosamine kinase family protein</fullName>
    </submittedName>
</protein>
<organism evidence="2 3">
    <name type="scientific">Nicoliella spurrieriana</name>
    <dbReference type="NCBI Taxonomy" id="2925830"/>
    <lineage>
        <taxon>Bacteria</taxon>
        <taxon>Bacillati</taxon>
        <taxon>Bacillota</taxon>
        <taxon>Bacilli</taxon>
        <taxon>Lactobacillales</taxon>
        <taxon>Lactobacillaceae</taxon>
        <taxon>Nicoliella</taxon>
    </lineage>
</organism>
<dbReference type="PANTHER" id="PTHR12149">
    <property type="entry name" value="FRUCTOSAMINE 3 KINASE-RELATED PROTEIN"/>
    <property type="match status" value="1"/>
</dbReference>
<evidence type="ECO:0000313" key="2">
    <source>
        <dbReference type="EMBL" id="UQS86527.1"/>
    </source>
</evidence>
<sequence>MYHLTSDWLAQLPVANINHFEPVSGGDINESYAISDGTHKYFMKVQPGRGKQFFAHEVEGLKLLSQAANTPEVVAFGEINGDGYLILKWLDQSSGSQFELGQMLARVHQIHRDQFGLDHDFTVGKIPKHNQWQSKWQTFYVEQRLKPLIELAKQKQRWNKNRSQHMSNMIEQINEYYANQPVTPSLLHGDLWSGNFTFSNGKPYLIDPDVFFGNREFDIAVTTVFGGFSQEFYSGYNSIYPLKKGVEKRLGWYRSYYLLVHLVLFGETYGPALDNVLEPF</sequence>
<dbReference type="Proteomes" id="UP000831181">
    <property type="component" value="Chromosome"/>
</dbReference>
<reference evidence="2" key="1">
    <citation type="journal article" date="2022" name="Int. J. Syst. Evol. Microbiol.">
        <title>Apilactobacillus apisilvae sp. nov., Nicolia spurrieriana gen. nov. sp. nov., Bombilactobacillus folatiphilus sp. nov. and Bombilactobacillus thymidiniphilus sp. nov., four new lactic acid bacterial isolates from stingless bees Tetragonula carbonaria and Austroplebeia australis.</title>
        <authorList>
            <person name="Oliphant S.A."/>
            <person name="Watson-Haigh N.S."/>
            <person name="Sumby K.M."/>
            <person name="Gardner J."/>
            <person name="Groom S."/>
            <person name="Jiranek V."/>
        </authorList>
    </citation>
    <scope>NUCLEOTIDE SEQUENCE</scope>
    <source>
        <strain evidence="2">SGEP1_A5</strain>
    </source>
</reference>
<dbReference type="Pfam" id="PF03881">
    <property type="entry name" value="Fructosamin_kin"/>
    <property type="match status" value="1"/>
</dbReference>
<dbReference type="PANTHER" id="PTHR12149:SF8">
    <property type="entry name" value="PROTEIN-RIBULOSAMINE 3-KINASE"/>
    <property type="match status" value="1"/>
</dbReference>
<dbReference type="InterPro" id="IPR011009">
    <property type="entry name" value="Kinase-like_dom_sf"/>
</dbReference>
<keyword evidence="1" id="KW-0808">Transferase</keyword>
<keyword evidence="1 2" id="KW-0418">Kinase</keyword>
<evidence type="ECO:0000256" key="1">
    <source>
        <dbReference type="PIRNR" id="PIRNR006221"/>
    </source>
</evidence>
<accession>A0A976RRK0</accession>
<dbReference type="InterPro" id="IPR016477">
    <property type="entry name" value="Fructo-/Ketosamine-3-kinase"/>
</dbReference>
<dbReference type="KEGG" id="lbe:MOO44_06440"/>